<reference evidence="1 2" key="1">
    <citation type="submission" date="2012-10" db="EMBL/GenBank/DDBJ databases">
        <authorList>
            <person name="Zafar N."/>
            <person name="Inman J."/>
            <person name="Hall N."/>
            <person name="Lorenzi H."/>
            <person name="Caler E."/>
        </authorList>
    </citation>
    <scope>NUCLEOTIDE SEQUENCE [LARGE SCALE GENOMIC DNA]</scope>
    <source>
        <strain evidence="1 2">IP1</strain>
    </source>
</reference>
<dbReference type="RefSeq" id="XP_004185823.1">
    <property type="nucleotide sequence ID" value="XM_004185775.1"/>
</dbReference>
<name>A0A0A1TY82_ENTIV</name>
<evidence type="ECO:0000313" key="1">
    <source>
        <dbReference type="EMBL" id="ELP86477.1"/>
    </source>
</evidence>
<dbReference type="KEGG" id="eiv:EIN_033380"/>
<dbReference type="GeneID" id="14885499"/>
<dbReference type="AlphaFoldDB" id="A0A0A1TY82"/>
<proteinExistence type="predicted"/>
<dbReference type="EMBL" id="KB206969">
    <property type="protein sequence ID" value="ELP86477.1"/>
    <property type="molecule type" value="Genomic_DNA"/>
</dbReference>
<gene>
    <name evidence="1" type="ORF">EIN_033380</name>
</gene>
<accession>A0A0A1TY82</accession>
<sequence>MVVKVYNTKTLHKKIVINGISYLINKDGSYSLPLFTEPVDVKLIDFNNKVLLFKAANFSNEKDITTETQFPLDTTEDVCHFLPNSLVFDKSLNTHSSSPVNRYFVWTPYLNVSGISKQFNVFNISSIDIPDDSKDAFLYFTYPSVSKMSDLFVELSIRLEFENNNFEINDPRLSILDFNNEVKFKNPNICTEMPFKIQKGEKSGVVDISFSKNECQGFANVIGLFITTGNDTKLKVTTATFTRQTTSQNLKECEANTMQCVGMECTPQGGNFEVGCEPNCGKCIDGKSCNTEGMCEVNERKNTRSSCGAIFALMGLVLCFIF</sequence>
<evidence type="ECO:0000313" key="2">
    <source>
        <dbReference type="Proteomes" id="UP000014680"/>
    </source>
</evidence>
<organism evidence="1 2">
    <name type="scientific">Entamoeba invadens IP1</name>
    <dbReference type="NCBI Taxonomy" id="370355"/>
    <lineage>
        <taxon>Eukaryota</taxon>
        <taxon>Amoebozoa</taxon>
        <taxon>Evosea</taxon>
        <taxon>Archamoebae</taxon>
        <taxon>Mastigamoebida</taxon>
        <taxon>Entamoebidae</taxon>
        <taxon>Entamoeba</taxon>
    </lineage>
</organism>
<dbReference type="Proteomes" id="UP000014680">
    <property type="component" value="Unassembled WGS sequence"/>
</dbReference>
<keyword evidence="2" id="KW-1185">Reference proteome</keyword>
<dbReference type="VEuPathDB" id="AmoebaDB:EIN_033380"/>
<protein>
    <submittedName>
        <fullName evidence="1">Uncharacterized protein</fullName>
    </submittedName>
</protein>